<comment type="cofactor">
    <cofactor evidence="1 7">
        <name>Ni(2+)</name>
        <dbReference type="ChEBI" id="CHEBI:49786"/>
    </cofactor>
</comment>
<protein>
    <submittedName>
        <fullName evidence="8">Hydrogenase</fullName>
    </submittedName>
</protein>
<feature type="binding site" evidence="7">
    <location>
        <position position="61"/>
    </location>
    <ligand>
        <name>Ni(2+)</name>
        <dbReference type="ChEBI" id="CHEBI:49786"/>
    </ligand>
</feature>
<dbReference type="AlphaFoldDB" id="A0A1Z4BX89"/>
<keyword evidence="4 7" id="KW-0533">Nickel</keyword>
<dbReference type="InterPro" id="IPR018194">
    <property type="entry name" value="Ni-dep_hyd_lsu_Ni_BS"/>
</dbReference>
<dbReference type="GO" id="GO:0016151">
    <property type="term" value="F:nickel cation binding"/>
    <property type="evidence" value="ECO:0007669"/>
    <property type="project" value="InterPro"/>
</dbReference>
<dbReference type="EMBL" id="CP022129">
    <property type="protein sequence ID" value="ASF45917.1"/>
    <property type="molecule type" value="Genomic_DNA"/>
</dbReference>
<keyword evidence="7" id="KW-0460">Magnesium</keyword>
<feature type="binding site" evidence="7">
    <location>
        <position position="64"/>
    </location>
    <ligand>
        <name>Ni(2+)</name>
        <dbReference type="ChEBI" id="CHEBI:49786"/>
    </ligand>
</feature>
<dbReference type="GO" id="GO:0030313">
    <property type="term" value="C:cell envelope"/>
    <property type="evidence" value="ECO:0007669"/>
    <property type="project" value="UniProtKB-SubCell"/>
</dbReference>
<evidence type="ECO:0000256" key="3">
    <source>
        <dbReference type="ARBA" id="ARBA00009292"/>
    </source>
</evidence>
<dbReference type="GO" id="GO:0008901">
    <property type="term" value="F:ferredoxin hydrogenase activity"/>
    <property type="evidence" value="ECO:0007669"/>
    <property type="project" value="InterPro"/>
</dbReference>
<feature type="binding site" evidence="7">
    <location>
        <position position="494"/>
    </location>
    <ligand>
        <name>Ni(2+)</name>
        <dbReference type="ChEBI" id="CHEBI:49786"/>
    </ligand>
</feature>
<evidence type="ECO:0000313" key="9">
    <source>
        <dbReference type="Proteomes" id="UP000197019"/>
    </source>
</evidence>
<evidence type="ECO:0000256" key="7">
    <source>
        <dbReference type="PIRSR" id="PIRSR601501-1"/>
    </source>
</evidence>
<feature type="binding site" evidence="7">
    <location>
        <position position="42"/>
    </location>
    <ligand>
        <name>Mg(2+)</name>
        <dbReference type="ChEBI" id="CHEBI:18420"/>
    </ligand>
</feature>
<keyword evidence="7" id="KW-0408">Iron</keyword>
<dbReference type="KEGG" id="mpsy:CEK71_07405"/>
<dbReference type="Gene3D" id="1.10.645.10">
    <property type="entry name" value="Cytochrome-c3 Hydrogenase, chain B"/>
    <property type="match status" value="1"/>
</dbReference>
<dbReference type="InterPro" id="IPR050867">
    <property type="entry name" value="NiFe/NiFeSe_hydrgnase_LSU"/>
</dbReference>
<evidence type="ECO:0000256" key="2">
    <source>
        <dbReference type="ARBA" id="ARBA00004196"/>
    </source>
</evidence>
<evidence type="ECO:0000313" key="8">
    <source>
        <dbReference type="EMBL" id="ASF45917.1"/>
    </source>
</evidence>
<reference evidence="8 9" key="1">
    <citation type="submission" date="2017-06" db="EMBL/GenBank/DDBJ databases">
        <title>Genome Sequencing of the methanotroph Methylovulum psychrotolerants str. HV10-M2 isolated from a high-altitude environment.</title>
        <authorList>
            <person name="Mateos-Rivera A."/>
        </authorList>
    </citation>
    <scope>NUCLEOTIDE SEQUENCE [LARGE SCALE GENOMIC DNA]</scope>
    <source>
        <strain evidence="8 9">HV10_M2</strain>
    </source>
</reference>
<dbReference type="PANTHER" id="PTHR42958:SF4">
    <property type="entry name" value="HYDROGENASE EXPRESSION_FORMATION PROTEIN HUPK"/>
    <property type="match status" value="1"/>
</dbReference>
<organism evidence="8 9">
    <name type="scientific">Methylovulum psychrotolerans</name>
    <dbReference type="NCBI Taxonomy" id="1704499"/>
    <lineage>
        <taxon>Bacteria</taxon>
        <taxon>Pseudomonadati</taxon>
        <taxon>Pseudomonadota</taxon>
        <taxon>Gammaproteobacteria</taxon>
        <taxon>Methylococcales</taxon>
        <taxon>Methylococcaceae</taxon>
        <taxon>Methylovulum</taxon>
    </lineage>
</organism>
<evidence type="ECO:0000256" key="5">
    <source>
        <dbReference type="ARBA" id="ARBA00022723"/>
    </source>
</evidence>
<dbReference type="Proteomes" id="UP000197019">
    <property type="component" value="Chromosome"/>
</dbReference>
<dbReference type="InterPro" id="IPR001501">
    <property type="entry name" value="Ni-dep_hyd_lsu"/>
</dbReference>
<keyword evidence="6" id="KW-0560">Oxidoreductase</keyword>
<evidence type="ECO:0000256" key="6">
    <source>
        <dbReference type="ARBA" id="ARBA00023002"/>
    </source>
</evidence>
<keyword evidence="9" id="KW-1185">Reference proteome</keyword>
<evidence type="ECO:0000256" key="4">
    <source>
        <dbReference type="ARBA" id="ARBA00022596"/>
    </source>
</evidence>
<feature type="binding site" evidence="7">
    <location>
        <position position="446"/>
    </location>
    <ligand>
        <name>Mg(2+)</name>
        <dbReference type="ChEBI" id="CHEBI:18420"/>
    </ligand>
</feature>
<gene>
    <name evidence="8" type="ORF">CEK71_07405</name>
</gene>
<dbReference type="OrthoDB" id="9761717at2"/>
<comment type="subcellular location">
    <subcellularLocation>
        <location evidence="2">Cell envelope</location>
    </subcellularLocation>
</comment>
<dbReference type="RefSeq" id="WP_088618792.1">
    <property type="nucleotide sequence ID" value="NZ_CP022129.1"/>
</dbReference>
<dbReference type="InterPro" id="IPR029014">
    <property type="entry name" value="NiFe-Hase_large"/>
</dbReference>
<keyword evidence="5 7" id="KW-0479">Metal-binding</keyword>
<dbReference type="SUPFAM" id="SSF56762">
    <property type="entry name" value="HydB/Nqo4-like"/>
    <property type="match status" value="1"/>
</dbReference>
<feature type="binding site" evidence="7">
    <location>
        <position position="500"/>
    </location>
    <ligand>
        <name>Mg(2+)</name>
        <dbReference type="ChEBI" id="CHEBI:18420"/>
    </ligand>
</feature>
<feature type="binding site" evidence="7">
    <location>
        <position position="497"/>
    </location>
    <ligand>
        <name>Fe cation</name>
        <dbReference type="ChEBI" id="CHEBI:24875"/>
    </ligand>
</feature>
<sequence length="512" mass="57032">MSRRTIQIDLNRVEGDLDFQLELEDGKIVDARCIGSLYRGFEQILVDRNPKDALVITPRICGICGTAQLNAAVLALEQVGRIPVPPAAVRIRNLCLMAETVQSDLRQSFLFFTADFCHPKYRHKPLYEKARAAFLPFKGWVHCGALEYSRHIVEIIALFGGQWPHSSYMLPGGVTTPASQRHIIDSLSIVNKLTRGFEQMVLGGDLETWLALQSADDFFAWLTAKGSHADSAIGLFTQMSRDIGLHRVGFGTPHMLSYGAYDDPDAAGTFPPQHQRLFKAGFLNGDTGIIEAFEQAEITEHVRYSWFQPYAGGRHPFQGQTIPDYQPHSDRYTWCKAPRYQNKVVQTGPLADALINGEALICSLYQAEGGNAWLRQFARLHRTARLLLKMRETLHQLAAHPNAPHIINPPEKDIPDGEGFGLVTAARGALGHWVQITDGVISRYQVVTPTAWNASPKDSEGRHGHWESSLLGLAVDDPEDLVEIGHIIRSHDPCLVCTVHVLDTGKRTTLWL</sequence>
<evidence type="ECO:0000256" key="1">
    <source>
        <dbReference type="ARBA" id="ARBA00001967"/>
    </source>
</evidence>
<dbReference type="PANTHER" id="PTHR42958">
    <property type="entry name" value="HYDROGENASE-2 LARGE CHAIN"/>
    <property type="match status" value="1"/>
</dbReference>
<name>A0A1Z4BX89_9GAMM</name>
<dbReference type="PROSITE" id="PS00507">
    <property type="entry name" value="NI_HGENASE_L_1"/>
    <property type="match status" value="1"/>
</dbReference>
<proteinExistence type="inferred from homology"/>
<feature type="binding site" evidence="7">
    <location>
        <position position="64"/>
    </location>
    <ligand>
        <name>Fe cation</name>
        <dbReference type="ChEBI" id="CHEBI:24875"/>
    </ligand>
</feature>
<accession>A0A1Z4BX89</accession>
<comment type="similarity">
    <text evidence="3">Belongs to the [NiFe]/[NiFeSe] hydrogenase large subunit family.</text>
</comment>
<comment type="cofactor">
    <cofactor evidence="7">
        <name>Fe cation</name>
        <dbReference type="ChEBI" id="CHEBI:24875"/>
    </cofactor>
</comment>
<dbReference type="Pfam" id="PF00374">
    <property type="entry name" value="NiFeSe_Hases"/>
    <property type="match status" value="2"/>
</dbReference>